<dbReference type="GO" id="GO:0016887">
    <property type="term" value="F:ATP hydrolysis activity"/>
    <property type="evidence" value="ECO:0007669"/>
    <property type="project" value="InterPro"/>
</dbReference>
<accession>A4G8G5</accession>
<evidence type="ECO:0000259" key="10">
    <source>
        <dbReference type="PROSITE" id="PS50893"/>
    </source>
</evidence>
<evidence type="ECO:0000256" key="5">
    <source>
        <dbReference type="ARBA" id="ARBA00022741"/>
    </source>
</evidence>
<evidence type="ECO:0000256" key="3">
    <source>
        <dbReference type="ARBA" id="ARBA00022475"/>
    </source>
</evidence>
<dbReference type="KEGG" id="har:HEAR2680"/>
<keyword evidence="5" id="KW-0547">Nucleotide-binding</keyword>
<keyword evidence="12" id="KW-1185">Reference proteome</keyword>
<keyword evidence="7 9" id="KW-1133">Transmembrane helix</keyword>
<feature type="transmembrane region" description="Helical" evidence="9">
    <location>
        <begin position="249"/>
        <end position="275"/>
    </location>
</feature>
<keyword evidence="3" id="KW-1003">Cell membrane</keyword>
<comment type="subcellular location">
    <subcellularLocation>
        <location evidence="1">Cell membrane</location>
        <topology evidence="1">Multi-pass membrane protein</topology>
    </subcellularLocation>
</comment>
<keyword evidence="2" id="KW-0813">Transport</keyword>
<dbReference type="GO" id="GO:0015658">
    <property type="term" value="F:branched-chain amino acid transmembrane transporter activity"/>
    <property type="evidence" value="ECO:0007669"/>
    <property type="project" value="InterPro"/>
</dbReference>
<feature type="transmembrane region" description="Helical" evidence="9">
    <location>
        <begin position="9"/>
        <end position="29"/>
    </location>
</feature>
<dbReference type="EMBL" id="CU207211">
    <property type="protein sequence ID" value="CAL62802.1"/>
    <property type="molecule type" value="Genomic_DNA"/>
</dbReference>
<organism evidence="11 12">
    <name type="scientific">Herminiimonas arsenicoxydans</name>
    <dbReference type="NCBI Taxonomy" id="204773"/>
    <lineage>
        <taxon>Bacteria</taxon>
        <taxon>Pseudomonadati</taxon>
        <taxon>Pseudomonadota</taxon>
        <taxon>Betaproteobacteria</taxon>
        <taxon>Burkholderiales</taxon>
        <taxon>Oxalobacteraceae</taxon>
        <taxon>Herminiimonas</taxon>
    </lineage>
</organism>
<dbReference type="SMART" id="SM00382">
    <property type="entry name" value="AAA"/>
    <property type="match status" value="1"/>
</dbReference>
<feature type="transmembrane region" description="Helical" evidence="9">
    <location>
        <begin position="114"/>
        <end position="133"/>
    </location>
</feature>
<dbReference type="InterPro" id="IPR003593">
    <property type="entry name" value="AAA+_ATPase"/>
</dbReference>
<gene>
    <name evidence="11" type="ordered locus">HEAR2680</name>
</gene>
<dbReference type="PROSITE" id="PS50893">
    <property type="entry name" value="ABC_TRANSPORTER_2"/>
    <property type="match status" value="1"/>
</dbReference>
<name>A4G8G5_HERAR</name>
<keyword evidence="4 9" id="KW-0812">Transmembrane</keyword>
<evidence type="ECO:0000256" key="2">
    <source>
        <dbReference type="ARBA" id="ARBA00022448"/>
    </source>
</evidence>
<dbReference type="InterPro" id="IPR043428">
    <property type="entry name" value="LivM-like"/>
</dbReference>
<dbReference type="STRING" id="204773.HEAR2680"/>
<keyword evidence="8 9" id="KW-0472">Membrane</keyword>
<dbReference type="eggNOG" id="COG4177">
    <property type="taxonomic scope" value="Bacteria"/>
</dbReference>
<evidence type="ECO:0000256" key="8">
    <source>
        <dbReference type="ARBA" id="ARBA00023136"/>
    </source>
</evidence>
<feature type="transmembrane region" description="Helical" evidence="9">
    <location>
        <begin position="35"/>
        <end position="53"/>
    </location>
</feature>
<feature type="transmembrane region" description="Helical" evidence="9">
    <location>
        <begin position="60"/>
        <end position="79"/>
    </location>
</feature>
<evidence type="ECO:0000256" key="4">
    <source>
        <dbReference type="ARBA" id="ARBA00022692"/>
    </source>
</evidence>
<feature type="transmembrane region" description="Helical" evidence="9">
    <location>
        <begin position="208"/>
        <end position="229"/>
    </location>
</feature>
<dbReference type="CDD" id="cd06581">
    <property type="entry name" value="TM_PBP1_LivM_like"/>
    <property type="match status" value="1"/>
</dbReference>
<sequence>MKKLILKRLTFPLLIVVLGILLYTLPQMVANEYELRIWMLLLIYALVALGLNILTGLTGLVSLGQAGLFAIGAYTSAVLSTKFGFGLGTCIVAAMILSAAFGVLLSYPTVRVRGVYLTVITIAFGIIVENVAIEWSSLTGGPNGISSIPTPTMFGLPLEDTKFFYVLAILFLLAFLLHYNLIKSRFGRAMRAVSQSETAARTVGINPIVMRMMSFVIAAAFAGAAGATYAFLNQYVNPDTFRFDDSVRFLLMVILGGSGTVIGPALGATILTFIPEYLQSFGEWQRFAYGVLLALVMFGMPMGIVGTVNLWISRFSKSVNLRSRPWPCVNADTEALLKSDTAAGTTCLQTKDMTMAFGGLIANDKVSEVLKAGTVHSVIGPNGAGKSTFINCVSGFYRPTSGSIEFMGQIATAKQSHQLARMGLARTFQNTELFGDMTCLENVLVGADSRYRSGLFATLLRLPSYFHDERRYAAEARCLLEYVGLDDYAEEKARNLPFGHQRRLEIARALAMSPKLLLLDEPAAGLTHGEIEDLMKLIRNLASHQITVLLVEHHVDMIMAVSDHVTVLDYGKVIASGTVAEVRSNPAVIEAYFGTGETKGNTDDKELA</sequence>
<dbReference type="PANTHER" id="PTHR30482:SF10">
    <property type="entry name" value="HIGH-AFFINITY BRANCHED-CHAIN AMINO ACID TRANSPORT PROTEIN BRAE"/>
    <property type="match status" value="1"/>
</dbReference>
<dbReference type="Pfam" id="PF12399">
    <property type="entry name" value="BCA_ABC_TP_C"/>
    <property type="match status" value="1"/>
</dbReference>
<evidence type="ECO:0000256" key="6">
    <source>
        <dbReference type="ARBA" id="ARBA00022840"/>
    </source>
</evidence>
<evidence type="ECO:0000256" key="1">
    <source>
        <dbReference type="ARBA" id="ARBA00004651"/>
    </source>
</evidence>
<feature type="transmembrane region" description="Helical" evidence="9">
    <location>
        <begin position="287"/>
        <end position="312"/>
    </location>
</feature>
<feature type="transmembrane region" description="Helical" evidence="9">
    <location>
        <begin position="85"/>
        <end position="107"/>
    </location>
</feature>
<evidence type="ECO:0000256" key="9">
    <source>
        <dbReference type="SAM" id="Phobius"/>
    </source>
</evidence>
<dbReference type="Pfam" id="PF00005">
    <property type="entry name" value="ABC_tran"/>
    <property type="match status" value="1"/>
</dbReference>
<evidence type="ECO:0000313" key="11">
    <source>
        <dbReference type="EMBL" id="CAL62802.1"/>
    </source>
</evidence>
<feature type="transmembrane region" description="Helical" evidence="9">
    <location>
        <begin position="163"/>
        <end position="182"/>
    </location>
</feature>
<dbReference type="HOGENOM" id="CLU_006313_3_0_4"/>
<dbReference type="InterPro" id="IPR001851">
    <property type="entry name" value="ABC_transp_permease"/>
</dbReference>
<dbReference type="GO" id="GO:0005524">
    <property type="term" value="F:ATP binding"/>
    <property type="evidence" value="ECO:0007669"/>
    <property type="project" value="UniProtKB-KW"/>
</dbReference>
<dbReference type="PANTHER" id="PTHR30482">
    <property type="entry name" value="HIGH-AFFINITY BRANCHED-CHAIN AMINO ACID TRANSPORT SYSTEM PERMEASE"/>
    <property type="match status" value="1"/>
</dbReference>
<dbReference type="eggNOG" id="COG0411">
    <property type="taxonomic scope" value="Bacteria"/>
</dbReference>
<evidence type="ECO:0000256" key="7">
    <source>
        <dbReference type="ARBA" id="ARBA00022989"/>
    </source>
</evidence>
<dbReference type="Gene3D" id="3.40.50.300">
    <property type="entry name" value="P-loop containing nucleotide triphosphate hydrolases"/>
    <property type="match status" value="1"/>
</dbReference>
<evidence type="ECO:0000313" key="12">
    <source>
        <dbReference type="Proteomes" id="UP000006697"/>
    </source>
</evidence>
<dbReference type="CDD" id="cd03219">
    <property type="entry name" value="ABC_Mj1267_LivG_branched"/>
    <property type="match status" value="1"/>
</dbReference>
<dbReference type="SUPFAM" id="SSF52540">
    <property type="entry name" value="P-loop containing nucleoside triphosphate hydrolases"/>
    <property type="match status" value="1"/>
</dbReference>
<dbReference type="GO" id="GO:0005886">
    <property type="term" value="C:plasma membrane"/>
    <property type="evidence" value="ECO:0007669"/>
    <property type="project" value="UniProtKB-SubCell"/>
</dbReference>
<dbReference type="Proteomes" id="UP000006697">
    <property type="component" value="Chromosome"/>
</dbReference>
<dbReference type="AlphaFoldDB" id="A4G8G5"/>
<dbReference type="InterPro" id="IPR003439">
    <property type="entry name" value="ABC_transporter-like_ATP-bd"/>
</dbReference>
<dbReference type="InterPro" id="IPR027417">
    <property type="entry name" value="P-loop_NTPase"/>
</dbReference>
<dbReference type="OrthoDB" id="5290247at2"/>
<keyword evidence="6 11" id="KW-0067">ATP-binding</keyword>
<dbReference type="InterPro" id="IPR032823">
    <property type="entry name" value="BCA_ABC_TP_C"/>
</dbReference>
<dbReference type="Pfam" id="PF02653">
    <property type="entry name" value="BPD_transp_2"/>
    <property type="match status" value="1"/>
</dbReference>
<dbReference type="FunFam" id="3.40.50.300:FF:000421">
    <property type="entry name" value="Branched-chain amino acid ABC transporter ATP-binding protein"/>
    <property type="match status" value="1"/>
</dbReference>
<feature type="domain" description="ABC transporter" evidence="10">
    <location>
        <begin position="348"/>
        <end position="595"/>
    </location>
</feature>
<protein>
    <submittedName>
        <fullName evidence="11">High-affinity branched-chain amino acid transport ATP-binding protein BraF</fullName>
    </submittedName>
</protein>
<reference evidence="11 12" key="1">
    <citation type="journal article" date="2007" name="PLoS Genet.">
        <title>A tale of two oxidation states: bacterial colonization of arsenic-rich environments.</title>
        <authorList>
            <person name="Muller D."/>
            <person name="Medigue C."/>
            <person name="Koechler S."/>
            <person name="Barbe V."/>
            <person name="Barakat M."/>
            <person name="Talla E."/>
            <person name="Bonnefoy V."/>
            <person name="Krin E."/>
            <person name="Arsene-Ploetze F."/>
            <person name="Carapito C."/>
            <person name="Chandler M."/>
            <person name="Cournoyer B."/>
            <person name="Cruveiller S."/>
            <person name="Dossat C."/>
            <person name="Duval S."/>
            <person name="Heymann M."/>
            <person name="Leize E."/>
            <person name="Lieutaud A."/>
            <person name="Lievremont D."/>
            <person name="Makita Y."/>
            <person name="Mangenot S."/>
            <person name="Nitschke W."/>
            <person name="Ortet P."/>
            <person name="Perdrial N."/>
            <person name="Schoepp B."/>
            <person name="Siguier N."/>
            <person name="Simeonova D.D."/>
            <person name="Rouy Z."/>
            <person name="Segurens B."/>
            <person name="Turlin E."/>
            <person name="Vallenet D."/>
            <person name="Van Dorsselaer A."/>
            <person name="Weiss S."/>
            <person name="Weissenbach J."/>
            <person name="Lett M.C."/>
            <person name="Danchin A."/>
            <person name="Bertin P.N."/>
        </authorList>
    </citation>
    <scope>NUCLEOTIDE SEQUENCE [LARGE SCALE GENOMIC DNA]</scope>
    <source>
        <strain evidence="12">ULPAs1</strain>
    </source>
</reference>
<proteinExistence type="predicted"/>